<dbReference type="InterPro" id="IPR036388">
    <property type="entry name" value="WH-like_DNA-bd_sf"/>
</dbReference>
<dbReference type="Pfam" id="PF03466">
    <property type="entry name" value="LysR_substrate"/>
    <property type="match status" value="1"/>
</dbReference>
<dbReference type="NCBIfam" id="NF009888">
    <property type="entry name" value="PRK13348.1"/>
    <property type="match status" value="1"/>
</dbReference>
<evidence type="ECO:0000313" key="7">
    <source>
        <dbReference type="Proteomes" id="UP000608154"/>
    </source>
</evidence>
<accession>A0A916TS44</accession>
<dbReference type="PANTHER" id="PTHR30579">
    <property type="entry name" value="TRANSCRIPTIONAL REGULATOR"/>
    <property type="match status" value="1"/>
</dbReference>
<dbReference type="Pfam" id="PF00126">
    <property type="entry name" value="HTH_1"/>
    <property type="match status" value="1"/>
</dbReference>
<dbReference type="InterPro" id="IPR000847">
    <property type="entry name" value="LysR_HTH_N"/>
</dbReference>
<dbReference type="EMBL" id="BMHK01000011">
    <property type="protein sequence ID" value="GGC01044.1"/>
    <property type="molecule type" value="Genomic_DNA"/>
</dbReference>
<evidence type="ECO:0000256" key="1">
    <source>
        <dbReference type="ARBA" id="ARBA00009437"/>
    </source>
</evidence>
<comment type="caution">
    <text evidence="6">The sequence shown here is derived from an EMBL/GenBank/DDBJ whole genome shotgun (WGS) entry which is preliminary data.</text>
</comment>
<dbReference type="GO" id="GO:0003700">
    <property type="term" value="F:DNA-binding transcription factor activity"/>
    <property type="evidence" value="ECO:0007669"/>
    <property type="project" value="InterPro"/>
</dbReference>
<gene>
    <name evidence="6" type="ORF">GCM10011494_19550</name>
</gene>
<dbReference type="InterPro" id="IPR005119">
    <property type="entry name" value="LysR_subst-bd"/>
</dbReference>
<keyword evidence="3" id="KW-0238">DNA-binding</keyword>
<feature type="domain" description="HTH lysR-type" evidence="5">
    <location>
        <begin position="2"/>
        <end position="58"/>
    </location>
</feature>
<evidence type="ECO:0000313" key="6">
    <source>
        <dbReference type="EMBL" id="GGC01044.1"/>
    </source>
</evidence>
<dbReference type="NCBIfam" id="NF002964">
    <property type="entry name" value="PRK03635.1"/>
    <property type="match status" value="1"/>
</dbReference>
<dbReference type="Gene3D" id="1.10.10.10">
    <property type="entry name" value="Winged helix-like DNA-binding domain superfamily/Winged helix DNA-binding domain"/>
    <property type="match status" value="1"/>
</dbReference>
<keyword evidence="7" id="KW-1185">Reference proteome</keyword>
<keyword evidence="2" id="KW-0805">Transcription regulation</keyword>
<dbReference type="SUPFAM" id="SSF53850">
    <property type="entry name" value="Periplasmic binding protein-like II"/>
    <property type="match status" value="1"/>
</dbReference>
<evidence type="ECO:0000256" key="4">
    <source>
        <dbReference type="ARBA" id="ARBA00023163"/>
    </source>
</evidence>
<proteinExistence type="inferred from homology"/>
<dbReference type="GO" id="GO:0003677">
    <property type="term" value="F:DNA binding"/>
    <property type="evidence" value="ECO:0007669"/>
    <property type="project" value="UniProtKB-KW"/>
</dbReference>
<keyword evidence="4" id="KW-0804">Transcription</keyword>
<dbReference type="PROSITE" id="PS50931">
    <property type="entry name" value="HTH_LYSR"/>
    <property type="match status" value="1"/>
</dbReference>
<evidence type="ECO:0000259" key="5">
    <source>
        <dbReference type="PROSITE" id="PS50931"/>
    </source>
</evidence>
<reference evidence="6" key="2">
    <citation type="submission" date="2020-09" db="EMBL/GenBank/DDBJ databases">
        <authorList>
            <person name="Sun Q."/>
            <person name="Zhou Y."/>
        </authorList>
    </citation>
    <scope>NUCLEOTIDE SEQUENCE</scope>
    <source>
        <strain evidence="6">CGMCC 1.15095</strain>
    </source>
</reference>
<sequence length="297" mass="32348">MLDYPSITAVAAVIREGTFERGAATLGITPSAISQRIRGLEERLGAILIVRGNPCEPTELGRTLCAHLDRVRLLEHDIAPQLGRDGANTGAPITVRVAVNADSLATWFPAAVAAFARQTGVTLDLTLEDESRTAEKLRSGEVLAAVTADAEPVQGCKTSTLGAFRYAACASQAFIDRHFPAGVDGPALATAPYLRFDRRDALQHRWAKEVYGVELIGPTHWIPSTHAFADLTLQGVGWGLQPLSLVERYLAEKRLVELMPGRHMDVRLYWTVARLHAASLRRLSDEVREAGRRLLAS</sequence>
<dbReference type="Gene3D" id="3.40.190.290">
    <property type="match status" value="1"/>
</dbReference>
<dbReference type="AlphaFoldDB" id="A0A916TS44"/>
<organism evidence="6 7">
    <name type="scientific">Novosphingobium endophyticum</name>
    <dbReference type="NCBI Taxonomy" id="1955250"/>
    <lineage>
        <taxon>Bacteria</taxon>
        <taxon>Pseudomonadati</taxon>
        <taxon>Pseudomonadota</taxon>
        <taxon>Alphaproteobacteria</taxon>
        <taxon>Sphingomonadales</taxon>
        <taxon>Sphingomonadaceae</taxon>
        <taxon>Novosphingobium</taxon>
    </lineage>
</organism>
<dbReference type="NCBIfam" id="TIGR03298">
    <property type="entry name" value="argP"/>
    <property type="match status" value="1"/>
</dbReference>
<reference evidence="6" key="1">
    <citation type="journal article" date="2014" name="Int. J. Syst. Evol. Microbiol.">
        <title>Complete genome sequence of Corynebacterium casei LMG S-19264T (=DSM 44701T), isolated from a smear-ripened cheese.</title>
        <authorList>
            <consortium name="US DOE Joint Genome Institute (JGI-PGF)"/>
            <person name="Walter F."/>
            <person name="Albersmeier A."/>
            <person name="Kalinowski J."/>
            <person name="Ruckert C."/>
        </authorList>
    </citation>
    <scope>NUCLEOTIDE SEQUENCE</scope>
    <source>
        <strain evidence="6">CGMCC 1.15095</strain>
    </source>
</reference>
<dbReference type="PANTHER" id="PTHR30579:SF2">
    <property type="entry name" value="HTH-TYPE TRANSCRIPTIONAL REGULATOR ARGP"/>
    <property type="match status" value="1"/>
</dbReference>
<dbReference type="InterPro" id="IPR017685">
    <property type="entry name" value="ArgP"/>
</dbReference>
<evidence type="ECO:0000256" key="2">
    <source>
        <dbReference type="ARBA" id="ARBA00023015"/>
    </source>
</evidence>
<dbReference type="Proteomes" id="UP000608154">
    <property type="component" value="Unassembled WGS sequence"/>
</dbReference>
<comment type="similarity">
    <text evidence="1">Belongs to the LysR transcriptional regulatory family.</text>
</comment>
<dbReference type="InterPro" id="IPR050176">
    <property type="entry name" value="LTTR"/>
</dbReference>
<evidence type="ECO:0000256" key="3">
    <source>
        <dbReference type="ARBA" id="ARBA00023125"/>
    </source>
</evidence>
<dbReference type="RefSeq" id="WP_188770967.1">
    <property type="nucleotide sequence ID" value="NZ_BMHK01000011.1"/>
</dbReference>
<protein>
    <submittedName>
        <fullName evidence="6">Transcriptional regulator ArgP</fullName>
    </submittedName>
</protein>
<name>A0A916TS44_9SPHN</name>
<dbReference type="InterPro" id="IPR036390">
    <property type="entry name" value="WH_DNA-bd_sf"/>
</dbReference>
<dbReference type="SUPFAM" id="SSF46785">
    <property type="entry name" value="Winged helix' DNA-binding domain"/>
    <property type="match status" value="1"/>
</dbReference>